<keyword evidence="2" id="KW-1185">Reference proteome</keyword>
<evidence type="ECO:0000313" key="2">
    <source>
        <dbReference type="Proteomes" id="UP001174997"/>
    </source>
</evidence>
<organism evidence="1 2">
    <name type="scientific">Cercophora samala</name>
    <dbReference type="NCBI Taxonomy" id="330535"/>
    <lineage>
        <taxon>Eukaryota</taxon>
        <taxon>Fungi</taxon>
        <taxon>Dikarya</taxon>
        <taxon>Ascomycota</taxon>
        <taxon>Pezizomycotina</taxon>
        <taxon>Sordariomycetes</taxon>
        <taxon>Sordariomycetidae</taxon>
        <taxon>Sordariales</taxon>
        <taxon>Lasiosphaeriaceae</taxon>
        <taxon>Cercophora</taxon>
    </lineage>
</organism>
<comment type="caution">
    <text evidence="1">The sequence shown here is derived from an EMBL/GenBank/DDBJ whole genome shotgun (WGS) entry which is preliminary data.</text>
</comment>
<dbReference type="AlphaFoldDB" id="A0AA39Z5D4"/>
<sequence>MSARIRRKADRRHDRGLHTGFRERKCGWQPAASNGLLLLLLHCQEKGTRREVVDLNAQGGHTIAHQKGPSAEKPWWLVVAPTAQLARCGWRDSTITQFNQPPPTGDCGSISSRTRFPTILPCGGGQRFSVSVCGQDFPRRYRGIDRQLAPLGYDVKSAPLLIRSPTPRDMDIRAWLAEWATAYRPHRGRQLVLYAAGCG</sequence>
<reference evidence="1" key="1">
    <citation type="submission" date="2023-06" db="EMBL/GenBank/DDBJ databases">
        <title>Genome-scale phylogeny and comparative genomics of the fungal order Sordariales.</title>
        <authorList>
            <consortium name="Lawrence Berkeley National Laboratory"/>
            <person name="Hensen N."/>
            <person name="Bonometti L."/>
            <person name="Westerberg I."/>
            <person name="Brannstrom I.O."/>
            <person name="Guillou S."/>
            <person name="Cros-Aarteil S."/>
            <person name="Calhoun S."/>
            <person name="Haridas S."/>
            <person name="Kuo A."/>
            <person name="Mondo S."/>
            <person name="Pangilinan J."/>
            <person name="Riley R."/>
            <person name="Labutti K."/>
            <person name="Andreopoulos B."/>
            <person name="Lipzen A."/>
            <person name="Chen C."/>
            <person name="Yanf M."/>
            <person name="Daum C."/>
            <person name="Ng V."/>
            <person name="Clum A."/>
            <person name="Steindorff A."/>
            <person name="Ohm R."/>
            <person name="Martin F."/>
            <person name="Silar P."/>
            <person name="Natvig D."/>
            <person name="Lalanne C."/>
            <person name="Gautier V."/>
            <person name="Ament-Velasquez S.L."/>
            <person name="Kruys A."/>
            <person name="Hutchinson M.I."/>
            <person name="Powell A.J."/>
            <person name="Barry K."/>
            <person name="Miller A.N."/>
            <person name="Grigoriev I.V."/>
            <person name="Debuchy R."/>
            <person name="Gladieux P."/>
            <person name="Thoren M.H."/>
            <person name="Johannesson H."/>
        </authorList>
    </citation>
    <scope>NUCLEOTIDE SEQUENCE</scope>
    <source>
        <strain evidence="1">CBS 307.81</strain>
    </source>
</reference>
<evidence type="ECO:0000313" key="1">
    <source>
        <dbReference type="EMBL" id="KAK0664485.1"/>
    </source>
</evidence>
<gene>
    <name evidence="1" type="ORF">QBC41DRAFT_20592</name>
</gene>
<name>A0AA39Z5D4_9PEZI</name>
<accession>A0AA39Z5D4</accession>
<proteinExistence type="predicted"/>
<dbReference type="Proteomes" id="UP001174997">
    <property type="component" value="Unassembled WGS sequence"/>
</dbReference>
<protein>
    <submittedName>
        <fullName evidence="1">Uncharacterized protein</fullName>
    </submittedName>
</protein>
<dbReference type="EMBL" id="JAULSY010000121">
    <property type="protein sequence ID" value="KAK0664485.1"/>
    <property type="molecule type" value="Genomic_DNA"/>
</dbReference>